<keyword evidence="1" id="KW-0805">Transcription regulation</keyword>
<organism evidence="5 6">
    <name type="scientific">Dyella lutea</name>
    <dbReference type="NCBI Taxonomy" id="2950441"/>
    <lineage>
        <taxon>Bacteria</taxon>
        <taxon>Pseudomonadati</taxon>
        <taxon>Pseudomonadota</taxon>
        <taxon>Gammaproteobacteria</taxon>
        <taxon>Lysobacterales</taxon>
        <taxon>Rhodanobacteraceae</taxon>
        <taxon>Dyella</taxon>
    </lineage>
</organism>
<dbReference type="PANTHER" id="PTHR40661">
    <property type="match status" value="1"/>
</dbReference>
<proteinExistence type="predicted"/>
<reference evidence="5 6" key="1">
    <citation type="submission" date="2022-06" db="EMBL/GenBank/DDBJ databases">
        <title>Dyella sp. Sa strain:Sa Genome sequencing.</title>
        <authorList>
            <person name="Park S."/>
        </authorList>
    </citation>
    <scope>NUCLEOTIDE SEQUENCE [LARGE SCALE GENOMIC DNA]</scope>
    <source>
        <strain evidence="5 6">Sa</strain>
    </source>
</reference>
<evidence type="ECO:0000259" key="4">
    <source>
        <dbReference type="PROSITE" id="PS50943"/>
    </source>
</evidence>
<evidence type="ECO:0000256" key="1">
    <source>
        <dbReference type="ARBA" id="ARBA00023015"/>
    </source>
</evidence>
<keyword evidence="2" id="KW-0238">DNA-binding</keyword>
<dbReference type="InterPro" id="IPR001387">
    <property type="entry name" value="Cro/C1-type_HTH"/>
</dbReference>
<dbReference type="Pfam" id="PF00717">
    <property type="entry name" value="Peptidase_S24"/>
    <property type="match status" value="1"/>
</dbReference>
<dbReference type="CDD" id="cd00093">
    <property type="entry name" value="HTH_XRE"/>
    <property type="match status" value="1"/>
</dbReference>
<accession>A0ABT1FF47</accession>
<gene>
    <name evidence="5" type="ORF">NC595_18305</name>
</gene>
<evidence type="ECO:0000256" key="3">
    <source>
        <dbReference type="ARBA" id="ARBA00023163"/>
    </source>
</evidence>
<feature type="domain" description="HTH cro/C1-type" evidence="4">
    <location>
        <begin position="1"/>
        <end position="47"/>
    </location>
</feature>
<dbReference type="Pfam" id="PF01381">
    <property type="entry name" value="HTH_3"/>
    <property type="match status" value="1"/>
</dbReference>
<dbReference type="PANTHER" id="PTHR40661:SF3">
    <property type="entry name" value="FELS-1 PROPHAGE TRANSCRIPTIONAL REGULATOR"/>
    <property type="match status" value="1"/>
</dbReference>
<dbReference type="InterPro" id="IPR039418">
    <property type="entry name" value="LexA-like"/>
</dbReference>
<dbReference type="CDD" id="cd06529">
    <property type="entry name" value="S24_LexA-like"/>
    <property type="match status" value="1"/>
</dbReference>
<dbReference type="Gene3D" id="2.10.109.10">
    <property type="entry name" value="Umud Fragment, subunit A"/>
    <property type="match status" value="1"/>
</dbReference>
<evidence type="ECO:0000313" key="6">
    <source>
        <dbReference type="Proteomes" id="UP001204615"/>
    </source>
</evidence>
<dbReference type="Gene3D" id="1.10.260.40">
    <property type="entry name" value="lambda repressor-like DNA-binding domains"/>
    <property type="match status" value="1"/>
</dbReference>
<evidence type="ECO:0000256" key="2">
    <source>
        <dbReference type="ARBA" id="ARBA00023125"/>
    </source>
</evidence>
<dbReference type="SUPFAM" id="SSF47413">
    <property type="entry name" value="lambda repressor-like DNA-binding domains"/>
    <property type="match status" value="1"/>
</dbReference>
<comment type="caution">
    <text evidence="5">The sequence shown here is derived from an EMBL/GenBank/DDBJ whole genome shotgun (WGS) entry which is preliminary data.</text>
</comment>
<dbReference type="EMBL" id="JAMZEK010000004">
    <property type="protein sequence ID" value="MCP1376005.1"/>
    <property type="molecule type" value="Genomic_DNA"/>
</dbReference>
<name>A0ABT1FF47_9GAMM</name>
<dbReference type="SUPFAM" id="SSF51306">
    <property type="entry name" value="LexA/Signal peptidase"/>
    <property type="match status" value="1"/>
</dbReference>
<protein>
    <submittedName>
        <fullName evidence="5">Helix-turn-helix domain-containing protein</fullName>
    </submittedName>
</protein>
<dbReference type="InterPro" id="IPR010982">
    <property type="entry name" value="Lambda_DNA-bd_dom_sf"/>
</dbReference>
<sequence length="203" mass="22750">MNQPEFAAIVGTTKQFVSQLESGKNQKPNAELLEGWARHFRVNLRWLVSGAGPKNAPVPSDDASDWSDIMGVRQAAALGDGQMADEYAETHKLKFRAESLRRKRLRADKLAVIYGKGDSMHPTIKDGDAILIDTSDRTPKDGRLYVITYDGELLAKRLMELDGAWYAVSDNDTDPKWRKPRRLDPSKGIDIAGRIRWVAGWVD</sequence>
<dbReference type="InterPro" id="IPR015927">
    <property type="entry name" value="Peptidase_S24_S26A/B/C"/>
</dbReference>
<dbReference type="InterPro" id="IPR036286">
    <property type="entry name" value="LexA/Signal_pep-like_sf"/>
</dbReference>
<evidence type="ECO:0000313" key="5">
    <source>
        <dbReference type="EMBL" id="MCP1376005.1"/>
    </source>
</evidence>
<keyword evidence="3" id="KW-0804">Transcription</keyword>
<keyword evidence="6" id="KW-1185">Reference proteome</keyword>
<dbReference type="PROSITE" id="PS50943">
    <property type="entry name" value="HTH_CROC1"/>
    <property type="match status" value="1"/>
</dbReference>
<dbReference type="Proteomes" id="UP001204615">
    <property type="component" value="Unassembled WGS sequence"/>
</dbReference>